<dbReference type="Proteomes" id="UP000316726">
    <property type="component" value="Chromosome 4"/>
</dbReference>
<sequence length="409" mass="46343">MANGSNLNTSVLSRLNKVERELKQAKECIRRKDDEIRELKAQLRDGQRDTDAPGSRSDDSMKQYVSEMRAEIAEMKAFLNDYGMVWIGGQKVSSGWGGSSSSDARAGGQANGAGASSSRKEITLPKENIRLLEKSVKELNEMMGEERSAKKRERVTLKVFKDGISFNRKPFRPYSDKTAQLVIRDLIDGYFPQELKGDYPEGVKILLVVNDDQTYEQSTVQEEKPAVVSKPKPKPRSNIRQLGNLDDKEEEEASTESFLEKVPKTVIQNGKIVQMREEIGSLVHLEEKVVPEKTAIHSLFTQKLNMAALAKLDEDLSEEEEDEGREEPKTVIQIKREDGMQTYVLKLPYWATIRDVRKALNSHRQDKGGKDKYVLRSAFPPQIYNDERKTLEEAGLVPNATLFMMKQNS</sequence>
<dbReference type="InterPro" id="IPR001012">
    <property type="entry name" value="UBX_dom"/>
</dbReference>
<dbReference type="Pfam" id="PF00789">
    <property type="entry name" value="UBX"/>
    <property type="match status" value="1"/>
</dbReference>
<proteinExistence type="predicted"/>
<evidence type="ECO:0000259" key="2">
    <source>
        <dbReference type="PROSITE" id="PS50033"/>
    </source>
</evidence>
<accession>A0A5B8MMD4</accession>
<evidence type="ECO:0000256" key="1">
    <source>
        <dbReference type="SAM" id="MobiDB-lite"/>
    </source>
</evidence>
<dbReference type="InterPro" id="IPR029071">
    <property type="entry name" value="Ubiquitin-like_domsf"/>
</dbReference>
<name>A0A5B8MMD4_9CHLO</name>
<dbReference type="OrthoDB" id="25887at2759"/>
<dbReference type="GO" id="GO:0043130">
    <property type="term" value="F:ubiquitin binding"/>
    <property type="evidence" value="ECO:0007669"/>
    <property type="project" value="TreeGrafter"/>
</dbReference>
<feature type="region of interest" description="Disordered" evidence="1">
    <location>
        <begin position="218"/>
        <end position="256"/>
    </location>
</feature>
<dbReference type="PANTHER" id="PTHR23333:SF4">
    <property type="entry name" value="UBX DOMAIN-CONTAINING PROTEIN 11"/>
    <property type="match status" value="1"/>
</dbReference>
<feature type="compositionally biased region" description="Low complexity" evidence="1">
    <location>
        <begin position="97"/>
        <end position="117"/>
    </location>
</feature>
<keyword evidence="5" id="KW-1185">Reference proteome</keyword>
<organism evidence="4 5">
    <name type="scientific">Chloropicon primus</name>
    <dbReference type="NCBI Taxonomy" id="1764295"/>
    <lineage>
        <taxon>Eukaryota</taxon>
        <taxon>Viridiplantae</taxon>
        <taxon>Chlorophyta</taxon>
        <taxon>Chloropicophyceae</taxon>
        <taxon>Chloropicales</taxon>
        <taxon>Chloropicaceae</taxon>
        <taxon>Chloropicon</taxon>
    </lineage>
</organism>
<dbReference type="PROSITE" id="PS51399">
    <property type="entry name" value="SEP"/>
    <property type="match status" value="1"/>
</dbReference>
<dbReference type="Gene3D" id="3.10.20.90">
    <property type="entry name" value="Phosphatidylinositol 3-kinase Catalytic Subunit, Chain A, domain 1"/>
    <property type="match status" value="1"/>
</dbReference>
<dbReference type="PANTHER" id="PTHR23333">
    <property type="entry name" value="UBX DOMAIN CONTAINING PROTEIN"/>
    <property type="match status" value="1"/>
</dbReference>
<feature type="domain" description="UBX" evidence="2">
    <location>
        <begin position="325"/>
        <end position="404"/>
    </location>
</feature>
<gene>
    <name evidence="4" type="ORF">A3770_04p30300</name>
</gene>
<dbReference type="STRING" id="1764295.A0A5B8MMD4"/>
<dbReference type="GO" id="GO:0043161">
    <property type="term" value="P:proteasome-mediated ubiquitin-dependent protein catabolic process"/>
    <property type="evidence" value="ECO:0007669"/>
    <property type="project" value="TreeGrafter"/>
</dbReference>
<evidence type="ECO:0000313" key="4">
    <source>
        <dbReference type="EMBL" id="QDZ20512.1"/>
    </source>
</evidence>
<dbReference type="SMART" id="SM00166">
    <property type="entry name" value="UBX"/>
    <property type="match status" value="1"/>
</dbReference>
<dbReference type="Pfam" id="PF08059">
    <property type="entry name" value="SEP"/>
    <property type="match status" value="1"/>
</dbReference>
<feature type="region of interest" description="Disordered" evidence="1">
    <location>
        <begin position="97"/>
        <end position="119"/>
    </location>
</feature>
<evidence type="ECO:0000259" key="3">
    <source>
        <dbReference type="PROSITE" id="PS51399"/>
    </source>
</evidence>
<evidence type="ECO:0000313" key="5">
    <source>
        <dbReference type="Proteomes" id="UP000316726"/>
    </source>
</evidence>
<dbReference type="PROSITE" id="PS50033">
    <property type="entry name" value="UBX"/>
    <property type="match status" value="1"/>
</dbReference>
<protein>
    <submittedName>
        <fullName evidence="4">UBX domain-containing protein</fullName>
    </submittedName>
</protein>
<dbReference type="Gene3D" id="3.30.420.210">
    <property type="entry name" value="SEP domain"/>
    <property type="match status" value="1"/>
</dbReference>
<feature type="domain" description="SEP" evidence="3">
    <location>
        <begin position="152"/>
        <end position="216"/>
    </location>
</feature>
<dbReference type="InterPro" id="IPR012989">
    <property type="entry name" value="SEP_domain"/>
</dbReference>
<dbReference type="SUPFAM" id="SSF54236">
    <property type="entry name" value="Ubiquitin-like"/>
    <property type="match status" value="1"/>
</dbReference>
<dbReference type="InterPro" id="IPR036241">
    <property type="entry name" value="NSFL1C_SEP_dom_sf"/>
</dbReference>
<dbReference type="SUPFAM" id="SSF102848">
    <property type="entry name" value="NSFL1 (p97 ATPase) cofactor p47, SEP domain"/>
    <property type="match status" value="1"/>
</dbReference>
<feature type="region of interest" description="Disordered" evidence="1">
    <location>
        <begin position="40"/>
        <end position="61"/>
    </location>
</feature>
<dbReference type="EMBL" id="CP031037">
    <property type="protein sequence ID" value="QDZ20512.1"/>
    <property type="molecule type" value="Genomic_DNA"/>
</dbReference>
<reference evidence="4 5" key="1">
    <citation type="submission" date="2018-07" db="EMBL/GenBank/DDBJ databases">
        <title>The complete nuclear genome of the prasinophyte Chloropicon primus (CCMP1205).</title>
        <authorList>
            <person name="Pombert J.-F."/>
            <person name="Otis C."/>
            <person name="Turmel M."/>
            <person name="Lemieux C."/>
        </authorList>
    </citation>
    <scope>NUCLEOTIDE SEQUENCE [LARGE SCALE GENOMIC DNA]</scope>
    <source>
        <strain evidence="4 5">CCMP1205</strain>
    </source>
</reference>
<dbReference type="AlphaFoldDB" id="A0A5B8MMD4"/>